<reference evidence="2 3" key="1">
    <citation type="submission" date="2024-09" db="EMBL/GenBank/DDBJ databases">
        <title>Chromosome-scale assembly of Riccia sorocarpa.</title>
        <authorList>
            <person name="Paukszto L."/>
        </authorList>
    </citation>
    <scope>NUCLEOTIDE SEQUENCE [LARGE SCALE GENOMIC DNA]</scope>
    <source>
        <strain evidence="2">LP-2024</strain>
        <tissue evidence="2">Aerial parts of the thallus</tissue>
    </source>
</reference>
<accession>A0ABD3I3P9</accession>
<evidence type="ECO:0000256" key="1">
    <source>
        <dbReference type="SAM" id="SignalP"/>
    </source>
</evidence>
<dbReference type="AlphaFoldDB" id="A0ABD3I3P9"/>
<feature type="chain" id="PRO_5044809830" evidence="1">
    <location>
        <begin position="21"/>
        <end position="130"/>
    </location>
</feature>
<evidence type="ECO:0000313" key="2">
    <source>
        <dbReference type="EMBL" id="KAL3698340.1"/>
    </source>
</evidence>
<proteinExistence type="predicted"/>
<gene>
    <name evidence="2" type="ORF">R1sor_012416</name>
</gene>
<keyword evidence="1" id="KW-0732">Signal</keyword>
<organism evidence="2 3">
    <name type="scientific">Riccia sorocarpa</name>
    <dbReference type="NCBI Taxonomy" id="122646"/>
    <lineage>
        <taxon>Eukaryota</taxon>
        <taxon>Viridiplantae</taxon>
        <taxon>Streptophyta</taxon>
        <taxon>Embryophyta</taxon>
        <taxon>Marchantiophyta</taxon>
        <taxon>Marchantiopsida</taxon>
        <taxon>Marchantiidae</taxon>
        <taxon>Marchantiales</taxon>
        <taxon>Ricciaceae</taxon>
        <taxon>Riccia</taxon>
    </lineage>
</organism>
<name>A0ABD3I3P9_9MARC</name>
<dbReference type="Proteomes" id="UP001633002">
    <property type="component" value="Unassembled WGS sequence"/>
</dbReference>
<dbReference type="EMBL" id="JBJQOH010000002">
    <property type="protein sequence ID" value="KAL3698340.1"/>
    <property type="molecule type" value="Genomic_DNA"/>
</dbReference>
<protein>
    <submittedName>
        <fullName evidence="2">Uncharacterized protein</fullName>
    </submittedName>
</protein>
<comment type="caution">
    <text evidence="2">The sequence shown here is derived from an EMBL/GenBank/DDBJ whole genome shotgun (WGS) entry which is preliminary data.</text>
</comment>
<sequence>MALRSTCVCVHGRLLHGVLAAAAELYSEGSGLGVLKPRFLFFSGSDSAAESTCSATAVLESGVKDTGSFVEPGKRWVRSKHMGRPVYQEVELKITGREGSWKKTPASDLVGSTLLVSERPTLNDGVITCY</sequence>
<keyword evidence="3" id="KW-1185">Reference proteome</keyword>
<evidence type="ECO:0000313" key="3">
    <source>
        <dbReference type="Proteomes" id="UP001633002"/>
    </source>
</evidence>
<feature type="signal peptide" evidence="1">
    <location>
        <begin position="1"/>
        <end position="20"/>
    </location>
</feature>